<dbReference type="EMBL" id="JBHTIV010000005">
    <property type="protein sequence ID" value="MFD0931734.1"/>
    <property type="molecule type" value="Genomic_DNA"/>
</dbReference>
<dbReference type="Pfam" id="PF13648">
    <property type="entry name" value="Lipocalin_4"/>
    <property type="match status" value="1"/>
</dbReference>
<accession>A0ABW3GM89</accession>
<protein>
    <submittedName>
        <fullName evidence="2">Lipocalin family protein</fullName>
    </submittedName>
</protein>
<comment type="caution">
    <text evidence="2">The sequence shown here is derived from an EMBL/GenBank/DDBJ whole genome shotgun (WGS) entry which is preliminary data.</text>
</comment>
<evidence type="ECO:0000313" key="2">
    <source>
        <dbReference type="EMBL" id="MFD0931734.1"/>
    </source>
</evidence>
<dbReference type="Proteomes" id="UP001597049">
    <property type="component" value="Unassembled WGS sequence"/>
</dbReference>
<evidence type="ECO:0000313" key="3">
    <source>
        <dbReference type="Proteomes" id="UP001597049"/>
    </source>
</evidence>
<gene>
    <name evidence="2" type="ORF">ACFQ0R_03885</name>
</gene>
<dbReference type="PROSITE" id="PS51257">
    <property type="entry name" value="PROKAR_LIPOPROTEIN"/>
    <property type="match status" value="1"/>
</dbReference>
<reference evidence="3" key="1">
    <citation type="journal article" date="2019" name="Int. J. Syst. Evol. Microbiol.">
        <title>The Global Catalogue of Microorganisms (GCM) 10K type strain sequencing project: providing services to taxonomists for standard genome sequencing and annotation.</title>
        <authorList>
            <consortium name="The Broad Institute Genomics Platform"/>
            <consortium name="The Broad Institute Genome Sequencing Center for Infectious Disease"/>
            <person name="Wu L."/>
            <person name="Ma J."/>
        </authorList>
    </citation>
    <scope>NUCLEOTIDE SEQUENCE [LARGE SCALE GENOMIC DNA]</scope>
    <source>
        <strain evidence="3">CCUG 56752</strain>
    </source>
</reference>
<organism evidence="2 3">
    <name type="scientific">Psychroflexus salinarum</name>
    <dbReference type="NCBI Taxonomy" id="546024"/>
    <lineage>
        <taxon>Bacteria</taxon>
        <taxon>Pseudomonadati</taxon>
        <taxon>Bacteroidota</taxon>
        <taxon>Flavobacteriia</taxon>
        <taxon>Flavobacteriales</taxon>
        <taxon>Flavobacteriaceae</taxon>
        <taxon>Psychroflexus</taxon>
    </lineage>
</organism>
<sequence length="148" mass="16824">MKLIHKTLLIAFASTLILSCSNDDDNIDNSNSLSEEEFKSKIVGVWRIYSVIEDGEEFQNEGCITNTTFEFTQNNEFLADYSVDDDNNPGECIESSVEDTWSYLGNSQIESPAFDRVTDVQFEGDDRMLLPSPETEDEPYTQVLLRVE</sequence>
<evidence type="ECO:0000259" key="1">
    <source>
        <dbReference type="Pfam" id="PF13648"/>
    </source>
</evidence>
<dbReference type="InterPro" id="IPR024311">
    <property type="entry name" value="Lipocalin-like"/>
</dbReference>
<feature type="domain" description="Lipocalin-like" evidence="1">
    <location>
        <begin position="42"/>
        <end position="108"/>
    </location>
</feature>
<keyword evidence="3" id="KW-1185">Reference proteome</keyword>
<proteinExistence type="predicted"/>
<name>A0ABW3GM89_9FLAO</name>
<dbReference type="RefSeq" id="WP_379657064.1">
    <property type="nucleotide sequence ID" value="NZ_JBHTIV010000005.1"/>
</dbReference>